<sequence>MVAAAFLWENGNRNYKINNLTPLSTMGQLGVSLGTGKTNGGSVDKLNSQKVPAPATPNKVYYRNKVIVLMYHEVTPDQIDAGTVLVSKFKRQIELMKANGFKWITMKQYSDFILKGTPVPDNAVLMTFDDGYESFYQYAYPVLKEHKVPATMFIILNTVDNPKHPGIPKLTWDQIDTMHENGIDFYNHTYDSHILAPTDASHKAARAVLAGPMYLEKLKRKETKEEFKLRVKTDLSKAQAMLKEKLKNDIDVLAFPYGAYTKSTLEVCRELGIKITFTVKPGINKKGQLNGYRVNAGGVKNDPEELIKLMKNGAEQKAKKLSSPFDLLNQGPLKTLEHVVPEPEGHRKSVVKNTKSQAPSVNVVGSGKAA</sequence>
<keyword evidence="5" id="KW-0119">Carbohydrate metabolism</keyword>
<evidence type="ECO:0000256" key="1">
    <source>
        <dbReference type="ARBA" id="ARBA00004613"/>
    </source>
</evidence>
<dbReference type="GO" id="GO:0045493">
    <property type="term" value="P:xylan catabolic process"/>
    <property type="evidence" value="ECO:0007669"/>
    <property type="project" value="UniProtKB-KW"/>
</dbReference>
<dbReference type="GO" id="GO:0016798">
    <property type="term" value="F:hydrolase activity, acting on glycosyl bonds"/>
    <property type="evidence" value="ECO:0007669"/>
    <property type="project" value="UniProtKB-KW"/>
</dbReference>
<dbReference type="Gene3D" id="3.20.20.370">
    <property type="entry name" value="Glycoside hydrolase/deacetylase"/>
    <property type="match status" value="1"/>
</dbReference>
<feature type="region of interest" description="Disordered" evidence="3">
    <location>
        <begin position="342"/>
        <end position="370"/>
    </location>
</feature>
<keyword evidence="2" id="KW-0732">Signal</keyword>
<protein>
    <submittedName>
        <fullName evidence="5">Xylanase deacetylase</fullName>
    </submittedName>
</protein>
<dbReference type="SUPFAM" id="SSF88713">
    <property type="entry name" value="Glycoside hydrolase/deacetylase"/>
    <property type="match status" value="1"/>
</dbReference>
<dbReference type="AlphaFoldDB" id="A0A433X248"/>
<keyword evidence="6" id="KW-1185">Reference proteome</keyword>
<gene>
    <name evidence="5" type="ORF">EJP77_18380</name>
</gene>
<keyword evidence="5" id="KW-0378">Hydrolase</keyword>
<dbReference type="GO" id="GO:0005576">
    <property type="term" value="C:extracellular region"/>
    <property type="evidence" value="ECO:0007669"/>
    <property type="project" value="UniProtKB-SubCell"/>
</dbReference>
<dbReference type="OrthoDB" id="9778320at2"/>
<keyword evidence="5" id="KW-0326">Glycosidase</keyword>
<keyword evidence="5" id="KW-0624">Polysaccharide degradation</keyword>
<comment type="caution">
    <text evidence="5">The sequence shown here is derived from an EMBL/GenBank/DDBJ whole genome shotgun (WGS) entry which is preliminary data.</text>
</comment>
<dbReference type="PROSITE" id="PS51677">
    <property type="entry name" value="NODB"/>
    <property type="match status" value="1"/>
</dbReference>
<evidence type="ECO:0000259" key="4">
    <source>
        <dbReference type="PROSITE" id="PS51677"/>
    </source>
</evidence>
<organism evidence="5 6">
    <name type="scientific">Paenibacillus zeisoli</name>
    <dbReference type="NCBI Taxonomy" id="2496267"/>
    <lineage>
        <taxon>Bacteria</taxon>
        <taxon>Bacillati</taxon>
        <taxon>Bacillota</taxon>
        <taxon>Bacilli</taxon>
        <taxon>Bacillales</taxon>
        <taxon>Paenibacillaceae</taxon>
        <taxon>Paenibacillus</taxon>
    </lineage>
</organism>
<dbReference type="Proteomes" id="UP000272464">
    <property type="component" value="Unassembled WGS sequence"/>
</dbReference>
<dbReference type="PANTHER" id="PTHR34216">
    <property type="match status" value="1"/>
</dbReference>
<evidence type="ECO:0000256" key="2">
    <source>
        <dbReference type="ARBA" id="ARBA00022729"/>
    </source>
</evidence>
<dbReference type="CDD" id="cd10918">
    <property type="entry name" value="CE4_NodB_like_5s_6s"/>
    <property type="match status" value="1"/>
</dbReference>
<dbReference type="Pfam" id="PF01522">
    <property type="entry name" value="Polysacc_deac_1"/>
    <property type="match status" value="1"/>
</dbReference>
<feature type="domain" description="NodB homology" evidence="4">
    <location>
        <begin position="122"/>
        <end position="370"/>
    </location>
</feature>
<dbReference type="InterPro" id="IPR051398">
    <property type="entry name" value="Polysacch_Deacetylase"/>
</dbReference>
<dbReference type="EMBL" id="RZNX01000011">
    <property type="protein sequence ID" value="RUT28185.1"/>
    <property type="molecule type" value="Genomic_DNA"/>
</dbReference>
<name>A0A433X248_9BACL</name>
<accession>A0A433X248</accession>
<reference evidence="5 6" key="1">
    <citation type="submission" date="2018-12" db="EMBL/GenBank/DDBJ databases">
        <authorList>
            <person name="Sun L."/>
            <person name="Chen Z."/>
        </authorList>
    </citation>
    <scope>NUCLEOTIDE SEQUENCE [LARGE SCALE GENOMIC DNA]</scope>
    <source>
        <strain evidence="5 6">3-5-3</strain>
    </source>
</reference>
<dbReference type="InterPro" id="IPR002509">
    <property type="entry name" value="NODB_dom"/>
</dbReference>
<feature type="compositionally biased region" description="Polar residues" evidence="3">
    <location>
        <begin position="351"/>
        <end position="360"/>
    </location>
</feature>
<keyword evidence="5" id="KW-0858">Xylan degradation</keyword>
<evidence type="ECO:0000256" key="3">
    <source>
        <dbReference type="SAM" id="MobiDB-lite"/>
    </source>
</evidence>
<dbReference type="GO" id="GO:0016810">
    <property type="term" value="F:hydrolase activity, acting on carbon-nitrogen (but not peptide) bonds"/>
    <property type="evidence" value="ECO:0007669"/>
    <property type="project" value="InterPro"/>
</dbReference>
<evidence type="ECO:0000313" key="6">
    <source>
        <dbReference type="Proteomes" id="UP000272464"/>
    </source>
</evidence>
<dbReference type="PANTHER" id="PTHR34216:SF3">
    <property type="entry name" value="POLY-BETA-1,6-N-ACETYL-D-GLUCOSAMINE N-DEACETYLASE"/>
    <property type="match status" value="1"/>
</dbReference>
<evidence type="ECO:0000313" key="5">
    <source>
        <dbReference type="EMBL" id="RUT28185.1"/>
    </source>
</evidence>
<proteinExistence type="predicted"/>
<dbReference type="InterPro" id="IPR011330">
    <property type="entry name" value="Glyco_hydro/deAcase_b/a-brl"/>
</dbReference>
<comment type="subcellular location">
    <subcellularLocation>
        <location evidence="1">Secreted</location>
    </subcellularLocation>
</comment>